<comment type="subcellular location">
    <subcellularLocation>
        <location evidence="1">Cell membrane</location>
        <topology evidence="1">Multi-pass membrane protein</topology>
    </subcellularLocation>
</comment>
<accession>A0ABV3XAB0</accession>
<feature type="transmembrane region" description="Helical" evidence="8">
    <location>
        <begin position="101"/>
        <end position="121"/>
    </location>
</feature>
<feature type="transmembrane region" description="Helical" evidence="8">
    <location>
        <begin position="23"/>
        <end position="43"/>
    </location>
</feature>
<dbReference type="GO" id="GO:0016757">
    <property type="term" value="F:glycosyltransferase activity"/>
    <property type="evidence" value="ECO:0007669"/>
    <property type="project" value="UniProtKB-KW"/>
</dbReference>
<keyword evidence="5 8" id="KW-0812">Transmembrane</keyword>
<evidence type="ECO:0000256" key="7">
    <source>
        <dbReference type="ARBA" id="ARBA00023136"/>
    </source>
</evidence>
<protein>
    <submittedName>
        <fullName evidence="9">ArnT family glycosyltransferase</fullName>
        <ecNumber evidence="9">2.4.-.-</ecNumber>
    </submittedName>
</protein>
<sequence length="504" mass="53547">MAAPAREVAATSSRSSRPARERLLRLLPLAAVLLLQAVLSLRLSNSAFQDEALYLYYGHWTIDHWLNGADLYSNPSAWFTGAPQLYPVLAALLDSVGGLELARLFSTLCLLSATAAVHWTANSLFGRPGQVRVGVFAALVFAVSGPVLVLTHFATYDAPSYAAVAWALAVGVWVACGERERSRWWAVSVGGLLALAVLLKYASAIDAPFVLLAVAASSLGASRRWRGLMTSLVAGSAAIAVLALSAATWARPLVQGVIDSTIRRQSLAPETTAQLLGRVVSDAGPMIALGLLGGLLVLRSRPALGAVLLVASVAAPLYQVHTGESVSLHKTVVLGLVFGAPLAGRLCAALVDRWWGTPLVAAALLGSLVHGASVSERIFTSWPDTAPLAQALAPIVRSTPGIRIAGENPEPLQYALQEQTQPWQWVSTYDGAFRYEGLSDLPAFERALSDGQLGVVFLDGSSDIGRRLEPRMASLGYTQTTVVRTPDGGHEWVVWQPSREDPVD</sequence>
<keyword evidence="10" id="KW-1185">Reference proteome</keyword>
<feature type="transmembrane region" description="Helical" evidence="8">
    <location>
        <begin position="232"/>
        <end position="254"/>
    </location>
</feature>
<dbReference type="RefSeq" id="WP_369203348.1">
    <property type="nucleotide sequence ID" value="NZ_JBFNXQ010000006.1"/>
</dbReference>
<dbReference type="PANTHER" id="PTHR33908:SF11">
    <property type="entry name" value="MEMBRANE PROTEIN"/>
    <property type="match status" value="1"/>
</dbReference>
<evidence type="ECO:0000313" key="9">
    <source>
        <dbReference type="EMBL" id="MEX5717476.1"/>
    </source>
</evidence>
<dbReference type="InterPro" id="IPR050297">
    <property type="entry name" value="LipidA_mod_glycosyltrf_83"/>
</dbReference>
<feature type="transmembrane region" description="Helical" evidence="8">
    <location>
        <begin position="160"/>
        <end position="177"/>
    </location>
</feature>
<dbReference type="Proteomes" id="UP001560045">
    <property type="component" value="Unassembled WGS sequence"/>
</dbReference>
<comment type="caution">
    <text evidence="9">The sequence shown here is derived from an EMBL/GenBank/DDBJ whole genome shotgun (WGS) entry which is preliminary data.</text>
</comment>
<organism evidence="9 10">
    <name type="scientific">Geodermatophilus maliterrae</name>
    <dbReference type="NCBI Taxonomy" id="3162531"/>
    <lineage>
        <taxon>Bacteria</taxon>
        <taxon>Bacillati</taxon>
        <taxon>Actinomycetota</taxon>
        <taxon>Actinomycetes</taxon>
        <taxon>Geodermatophilales</taxon>
        <taxon>Geodermatophilaceae</taxon>
        <taxon>Geodermatophilus</taxon>
    </lineage>
</organism>
<evidence type="ECO:0000256" key="5">
    <source>
        <dbReference type="ARBA" id="ARBA00022692"/>
    </source>
</evidence>
<keyword evidence="4 9" id="KW-0808">Transferase</keyword>
<proteinExistence type="predicted"/>
<evidence type="ECO:0000256" key="2">
    <source>
        <dbReference type="ARBA" id="ARBA00022475"/>
    </source>
</evidence>
<reference evidence="9 10" key="1">
    <citation type="submission" date="2024-06" db="EMBL/GenBank/DDBJ databases">
        <title>Draft genome sequence of Geodermatophilus badlandi, a novel member of the Geodermatophilaceae isolated from badland sedimentary rocks in the Red desert, Wyoming, USA.</title>
        <authorList>
            <person name="Ben Tekaya S."/>
            <person name="Nouioui I."/>
            <person name="Flores G.M."/>
            <person name="Shaal M.N."/>
            <person name="Bredoire F."/>
            <person name="Basile F."/>
            <person name="Van Diepen L."/>
            <person name="Ward N.L."/>
        </authorList>
    </citation>
    <scope>NUCLEOTIDE SEQUENCE [LARGE SCALE GENOMIC DNA]</scope>
    <source>
        <strain evidence="9 10">WL48A</strain>
    </source>
</reference>
<name>A0ABV3XAB0_9ACTN</name>
<evidence type="ECO:0000256" key="6">
    <source>
        <dbReference type="ARBA" id="ARBA00022989"/>
    </source>
</evidence>
<keyword evidence="7 8" id="KW-0472">Membrane</keyword>
<feature type="transmembrane region" description="Helical" evidence="8">
    <location>
        <begin position="184"/>
        <end position="202"/>
    </location>
</feature>
<dbReference type="PANTHER" id="PTHR33908">
    <property type="entry name" value="MANNOSYLTRANSFERASE YKCB-RELATED"/>
    <property type="match status" value="1"/>
</dbReference>
<feature type="transmembrane region" description="Helical" evidence="8">
    <location>
        <begin position="275"/>
        <end position="297"/>
    </location>
</feature>
<keyword evidence="6 8" id="KW-1133">Transmembrane helix</keyword>
<evidence type="ECO:0000256" key="1">
    <source>
        <dbReference type="ARBA" id="ARBA00004651"/>
    </source>
</evidence>
<keyword evidence="2" id="KW-1003">Cell membrane</keyword>
<evidence type="ECO:0000313" key="10">
    <source>
        <dbReference type="Proteomes" id="UP001560045"/>
    </source>
</evidence>
<dbReference type="EC" id="2.4.-.-" evidence="9"/>
<evidence type="ECO:0000256" key="8">
    <source>
        <dbReference type="SAM" id="Phobius"/>
    </source>
</evidence>
<dbReference type="EMBL" id="JBFNXQ010000006">
    <property type="protein sequence ID" value="MEX5717476.1"/>
    <property type="molecule type" value="Genomic_DNA"/>
</dbReference>
<evidence type="ECO:0000256" key="4">
    <source>
        <dbReference type="ARBA" id="ARBA00022679"/>
    </source>
</evidence>
<feature type="transmembrane region" description="Helical" evidence="8">
    <location>
        <begin position="133"/>
        <end position="154"/>
    </location>
</feature>
<evidence type="ECO:0000256" key="3">
    <source>
        <dbReference type="ARBA" id="ARBA00022676"/>
    </source>
</evidence>
<gene>
    <name evidence="9" type="ORF">ABQ292_03725</name>
</gene>
<keyword evidence="3 9" id="KW-0328">Glycosyltransferase</keyword>